<protein>
    <submittedName>
        <fullName evidence="2">Hemerythrin domain-containing protein</fullName>
    </submittedName>
</protein>
<sequence>MRRHERLQPLSREHHHTLKIARRLQRGEPDDALHRELAEHRRELAAHFEAEESIGRQARAQCPEDTTLAGQLDRMQHEHRQIEALLTEVLEGACDQGSCHRLGALLVAHVRFEERVLFNHLQEGCLPGQVGESV</sequence>
<organism evidence="2 3">
    <name type="scientific">Guyparkeria halophila</name>
    <dbReference type="NCBI Taxonomy" id="47960"/>
    <lineage>
        <taxon>Bacteria</taxon>
        <taxon>Pseudomonadati</taxon>
        <taxon>Pseudomonadota</taxon>
        <taxon>Gammaproteobacteria</taxon>
        <taxon>Chromatiales</taxon>
        <taxon>Thioalkalibacteraceae</taxon>
        <taxon>Guyparkeria</taxon>
    </lineage>
</organism>
<proteinExistence type="predicted"/>
<feature type="domain" description="Hemerythrin-like" evidence="1">
    <location>
        <begin position="10"/>
        <end position="120"/>
    </location>
</feature>
<name>A0ABZ0Z117_9GAMM</name>
<accession>A0ABZ0Z117</accession>
<evidence type="ECO:0000313" key="3">
    <source>
        <dbReference type="Proteomes" id="UP001327459"/>
    </source>
</evidence>
<evidence type="ECO:0000313" key="2">
    <source>
        <dbReference type="EMBL" id="WQH17122.1"/>
    </source>
</evidence>
<reference evidence="2 3" key="1">
    <citation type="submission" date="2023-11" db="EMBL/GenBank/DDBJ databases">
        <title>MicrobeMod: A computational toolkit for identifying prokaryotic methylation and restriction-modification with nanopore sequencing.</title>
        <authorList>
            <person name="Crits-Christoph A."/>
            <person name="Kang S.C."/>
            <person name="Lee H."/>
            <person name="Ostrov N."/>
        </authorList>
    </citation>
    <scope>NUCLEOTIDE SEQUENCE [LARGE SCALE GENOMIC DNA]</scope>
    <source>
        <strain evidence="2 3">ATCC 49870</strain>
    </source>
</reference>
<dbReference type="InterPro" id="IPR012312">
    <property type="entry name" value="Hemerythrin-like"/>
</dbReference>
<dbReference type="Pfam" id="PF01814">
    <property type="entry name" value="Hemerythrin"/>
    <property type="match status" value="1"/>
</dbReference>
<keyword evidence="3" id="KW-1185">Reference proteome</keyword>
<dbReference type="RefSeq" id="WP_322522102.1">
    <property type="nucleotide sequence ID" value="NZ_CP140153.1"/>
</dbReference>
<evidence type="ECO:0000259" key="1">
    <source>
        <dbReference type="Pfam" id="PF01814"/>
    </source>
</evidence>
<dbReference type="EMBL" id="CP140153">
    <property type="protein sequence ID" value="WQH17122.1"/>
    <property type="molecule type" value="Genomic_DNA"/>
</dbReference>
<dbReference type="Proteomes" id="UP001327459">
    <property type="component" value="Chromosome"/>
</dbReference>
<gene>
    <name evidence="2" type="ORF">SR882_04245</name>
</gene>